<feature type="signal peptide" evidence="3">
    <location>
        <begin position="1"/>
        <end position="19"/>
    </location>
</feature>
<reference evidence="4 5" key="1">
    <citation type="submission" date="2017-03" db="EMBL/GenBank/DDBJ databases">
        <title>Widespread Adenine N6-methylation of Active Genes in Fungi.</title>
        <authorList>
            <consortium name="DOE Joint Genome Institute"/>
            <person name="Mondo S.J."/>
            <person name="Dannebaum R.O."/>
            <person name="Kuo R.C."/>
            <person name="Louie K.B."/>
            <person name="Bewick A.J."/>
            <person name="Labutti K."/>
            <person name="Haridas S."/>
            <person name="Kuo A."/>
            <person name="Salamov A."/>
            <person name="Ahrendt S.R."/>
            <person name="Lau R."/>
            <person name="Bowen B.P."/>
            <person name="Lipzen A."/>
            <person name="Sullivan W."/>
            <person name="Andreopoulos W.B."/>
            <person name="Clum A."/>
            <person name="Lindquist E."/>
            <person name="Daum C."/>
            <person name="Northen T.R."/>
            <person name="Ramamoorthy G."/>
            <person name="Schmitz R.J."/>
            <person name="Gryganskyi A."/>
            <person name="Culley D."/>
            <person name="Magnuson J."/>
            <person name="James T.Y."/>
            <person name="O'Malley M.A."/>
            <person name="Stajich J.E."/>
            <person name="Spatafora J.W."/>
            <person name="Visel A."/>
            <person name="Grigoriev I.V."/>
        </authorList>
    </citation>
    <scope>NUCLEOTIDE SEQUENCE [LARGE SCALE GENOMIC DNA]</scope>
    <source>
        <strain evidence="4 5">NRRL Y-17943</strain>
    </source>
</reference>
<feature type="compositionally biased region" description="Pro residues" evidence="1">
    <location>
        <begin position="209"/>
        <end position="218"/>
    </location>
</feature>
<keyword evidence="2" id="KW-0472">Membrane</keyword>
<dbReference type="Proteomes" id="UP000193218">
    <property type="component" value="Unassembled WGS sequence"/>
</dbReference>
<dbReference type="RefSeq" id="XP_021873750.1">
    <property type="nucleotide sequence ID" value="XM_022014750.1"/>
</dbReference>
<evidence type="ECO:0000256" key="2">
    <source>
        <dbReference type="SAM" id="Phobius"/>
    </source>
</evidence>
<gene>
    <name evidence="4" type="ORF">BD324DRAFT_615701</name>
</gene>
<feature type="compositionally biased region" description="Low complexity" evidence="1">
    <location>
        <begin position="84"/>
        <end position="98"/>
    </location>
</feature>
<organism evidence="4 5">
    <name type="scientific">Kockovaella imperatae</name>
    <dbReference type="NCBI Taxonomy" id="4999"/>
    <lineage>
        <taxon>Eukaryota</taxon>
        <taxon>Fungi</taxon>
        <taxon>Dikarya</taxon>
        <taxon>Basidiomycota</taxon>
        <taxon>Agaricomycotina</taxon>
        <taxon>Tremellomycetes</taxon>
        <taxon>Tremellales</taxon>
        <taxon>Cuniculitremaceae</taxon>
        <taxon>Kockovaella</taxon>
    </lineage>
</organism>
<proteinExistence type="predicted"/>
<evidence type="ECO:0000256" key="3">
    <source>
        <dbReference type="SAM" id="SignalP"/>
    </source>
</evidence>
<keyword evidence="2" id="KW-1133">Transmembrane helix</keyword>
<keyword evidence="5" id="KW-1185">Reference proteome</keyword>
<keyword evidence="2" id="KW-0812">Transmembrane</keyword>
<protein>
    <submittedName>
        <fullName evidence="4">Uncharacterized protein</fullName>
    </submittedName>
</protein>
<dbReference type="EMBL" id="NBSH01000002">
    <property type="protein sequence ID" value="ORX39965.1"/>
    <property type="molecule type" value="Genomic_DNA"/>
</dbReference>
<feature type="compositionally biased region" description="Basic and acidic residues" evidence="1">
    <location>
        <begin position="165"/>
        <end position="185"/>
    </location>
</feature>
<evidence type="ECO:0000313" key="5">
    <source>
        <dbReference type="Proteomes" id="UP000193218"/>
    </source>
</evidence>
<feature type="compositionally biased region" description="Low complexity" evidence="1">
    <location>
        <begin position="113"/>
        <end position="127"/>
    </location>
</feature>
<dbReference type="InParanoid" id="A0A1Y1US02"/>
<comment type="caution">
    <text evidence="4">The sequence shown here is derived from an EMBL/GenBank/DDBJ whole genome shotgun (WGS) entry which is preliminary data.</text>
</comment>
<feature type="transmembrane region" description="Helical" evidence="2">
    <location>
        <begin position="43"/>
        <end position="63"/>
    </location>
</feature>
<name>A0A1Y1US02_9TREE</name>
<accession>A0A1Y1US02</accession>
<keyword evidence="3" id="KW-0732">Signal</keyword>
<sequence length="218" mass="23538">MLLSLALVALAGLLPSVSAYGYCGYGYYNDYDCNNGLSIGARIGIGIGIAVGVLLLFALCSYWRRKQLRRQFNKYRPPTLPFTNNNNSNNNNSSNPYANNPPPPAQAGSYYANGNQGSNWQNNQYGNNPPPPANVYQPSMAGAYGSGAKEMSSTGGRVTTPAAQGHEHGYEWEQAREAERQEREQANVQSPPGYDVASNTTGSTHYAPPSGPPPKRDQ</sequence>
<evidence type="ECO:0000256" key="1">
    <source>
        <dbReference type="SAM" id="MobiDB-lite"/>
    </source>
</evidence>
<feature type="region of interest" description="Disordered" evidence="1">
    <location>
        <begin position="75"/>
        <end position="218"/>
    </location>
</feature>
<dbReference type="OrthoDB" id="2574101at2759"/>
<feature type="chain" id="PRO_5012417714" evidence="3">
    <location>
        <begin position="20"/>
        <end position="218"/>
    </location>
</feature>
<dbReference type="AlphaFoldDB" id="A0A1Y1US02"/>
<dbReference type="GeneID" id="33556558"/>
<dbReference type="STRING" id="4999.A0A1Y1US02"/>
<evidence type="ECO:0000313" key="4">
    <source>
        <dbReference type="EMBL" id="ORX39965.1"/>
    </source>
</evidence>